<dbReference type="OMA" id="MWIMFIL"/>
<name>G4TME5_SERID</name>
<comment type="caution">
    <text evidence="1">The sequence shown here is derived from an EMBL/GenBank/DDBJ whole genome shotgun (WGS) entry which is preliminary data.</text>
</comment>
<sequence>MGDLQRMLSVFFNVPITVRRVYVSPTPSPRPIPSPSNPIVQNRRVHLLTAPKSLVGESDASEGGSCLHQRVVCVATSVVRITSEPAAQRFLDERYAIGQVFRILGRVADFHLLEVETGQGNGSIGKPGKEYLKRKYLLKTEGFECEIVEVFVDREMFSMNNQEWLATPDDFIDTDLN</sequence>
<dbReference type="AlphaFoldDB" id="G4TME5"/>
<evidence type="ECO:0000313" key="1">
    <source>
        <dbReference type="EMBL" id="CCA72492.1"/>
    </source>
</evidence>
<protein>
    <submittedName>
        <fullName evidence="1">Uncharacterized protein</fullName>
    </submittedName>
</protein>
<dbReference type="EMBL" id="CAFZ01000167">
    <property type="protein sequence ID" value="CCA72492.1"/>
    <property type="molecule type" value="Genomic_DNA"/>
</dbReference>
<accession>G4TME5</accession>
<dbReference type="OrthoDB" id="5673at2759"/>
<gene>
    <name evidence="1" type="ORF">PIIN_06427</name>
</gene>
<dbReference type="HOGENOM" id="CLU_093919_0_0_1"/>
<dbReference type="eggNOG" id="ENOG502SE2A">
    <property type="taxonomic scope" value="Eukaryota"/>
</dbReference>
<dbReference type="Proteomes" id="UP000007148">
    <property type="component" value="Unassembled WGS sequence"/>
</dbReference>
<reference evidence="1 2" key="1">
    <citation type="journal article" date="2011" name="PLoS Pathog.">
        <title>Endophytic Life Strategies Decoded by Genome and Transcriptome Analyses of the Mutualistic Root Symbiont Piriformospora indica.</title>
        <authorList>
            <person name="Zuccaro A."/>
            <person name="Lahrmann U."/>
            <person name="Guldener U."/>
            <person name="Langen G."/>
            <person name="Pfiffi S."/>
            <person name="Biedenkopf D."/>
            <person name="Wong P."/>
            <person name="Samans B."/>
            <person name="Grimm C."/>
            <person name="Basiewicz M."/>
            <person name="Murat C."/>
            <person name="Martin F."/>
            <person name="Kogel K.H."/>
        </authorList>
    </citation>
    <scope>NUCLEOTIDE SEQUENCE [LARGE SCALE GENOMIC DNA]</scope>
    <source>
        <strain evidence="1 2">DSM 11827</strain>
    </source>
</reference>
<proteinExistence type="predicted"/>
<organism evidence="1 2">
    <name type="scientific">Serendipita indica (strain DSM 11827)</name>
    <name type="common">Root endophyte fungus</name>
    <name type="synonym">Piriformospora indica</name>
    <dbReference type="NCBI Taxonomy" id="1109443"/>
    <lineage>
        <taxon>Eukaryota</taxon>
        <taxon>Fungi</taxon>
        <taxon>Dikarya</taxon>
        <taxon>Basidiomycota</taxon>
        <taxon>Agaricomycotina</taxon>
        <taxon>Agaricomycetes</taxon>
        <taxon>Sebacinales</taxon>
        <taxon>Serendipitaceae</taxon>
        <taxon>Serendipita</taxon>
    </lineage>
</organism>
<dbReference type="InParanoid" id="G4TME5"/>
<dbReference type="STRING" id="1109443.G4TME5"/>
<keyword evidence="2" id="KW-1185">Reference proteome</keyword>
<evidence type="ECO:0000313" key="2">
    <source>
        <dbReference type="Proteomes" id="UP000007148"/>
    </source>
</evidence>